<dbReference type="AlphaFoldDB" id="A0A8J7HVV9"/>
<protein>
    <submittedName>
        <fullName evidence="1">Uncharacterized protein</fullName>
    </submittedName>
</protein>
<name>A0A8J7HVV9_9NOST</name>
<dbReference type="Proteomes" id="UP000632766">
    <property type="component" value="Unassembled WGS sequence"/>
</dbReference>
<evidence type="ECO:0000313" key="1">
    <source>
        <dbReference type="EMBL" id="MBH8566816.1"/>
    </source>
</evidence>
<dbReference type="RefSeq" id="WP_198128545.1">
    <property type="nucleotide sequence ID" value="NZ_JAECZC010000102.1"/>
</dbReference>
<reference evidence="1 2" key="1">
    <citation type="journal article" date="2021" name="Int. J. Syst. Evol. Microbiol.">
        <title>Amazonocrinis nigriterrae gen. nov., sp. nov., Atlanticothrix silvestris gen. nov., sp. nov. and Dendronalium phyllosphericum gen. nov., sp. nov., nostocacean cyanobacteria from Brazilian environments.</title>
        <authorList>
            <person name="Alvarenga D.O."/>
            <person name="Andreote A.P.D."/>
            <person name="Branco L.H.Z."/>
            <person name="Delbaje E."/>
            <person name="Cruz R.B."/>
            <person name="Varani A.M."/>
            <person name="Fiore M.F."/>
        </authorList>
    </citation>
    <scope>NUCLEOTIDE SEQUENCE [LARGE SCALE GENOMIC DNA]</scope>
    <source>
        <strain evidence="1 2">CENA67</strain>
    </source>
</reference>
<comment type="caution">
    <text evidence="1">The sequence shown here is derived from an EMBL/GenBank/DDBJ whole genome shotgun (WGS) entry which is preliminary data.</text>
</comment>
<dbReference type="SUPFAM" id="SSF81901">
    <property type="entry name" value="HCP-like"/>
    <property type="match status" value="1"/>
</dbReference>
<sequence length="104" mass="12309">MNTEEFQRFIEKQHSCPQTLPKALQALWYDKQGDWGKAHEIVQDASDMDSAWVHAYLHRKEGDLSNARYWYRRSQQPEFIGTLNQEWEQITSLLLKKVNTTHGC</sequence>
<accession>A0A8J7HVV9</accession>
<gene>
    <name evidence="1" type="ORF">I8748_32500</name>
</gene>
<proteinExistence type="predicted"/>
<evidence type="ECO:0000313" key="2">
    <source>
        <dbReference type="Proteomes" id="UP000632766"/>
    </source>
</evidence>
<dbReference type="EMBL" id="JAECZC010000102">
    <property type="protein sequence ID" value="MBH8566816.1"/>
    <property type="molecule type" value="Genomic_DNA"/>
</dbReference>
<organism evidence="1 2">
    <name type="scientific">Amazonocrinis nigriterrae CENA67</name>
    <dbReference type="NCBI Taxonomy" id="2794033"/>
    <lineage>
        <taxon>Bacteria</taxon>
        <taxon>Bacillati</taxon>
        <taxon>Cyanobacteriota</taxon>
        <taxon>Cyanophyceae</taxon>
        <taxon>Nostocales</taxon>
        <taxon>Nostocaceae</taxon>
        <taxon>Amazonocrinis</taxon>
        <taxon>Amazonocrinis nigriterrae</taxon>
    </lineage>
</organism>
<keyword evidence="2" id="KW-1185">Reference proteome</keyword>